<evidence type="ECO:0000256" key="3">
    <source>
        <dbReference type="ARBA" id="ARBA00022679"/>
    </source>
</evidence>
<keyword evidence="6 7" id="KW-0961">Cell wall biogenesis/degradation</keyword>
<protein>
    <submittedName>
        <fullName evidence="10">L,D-transpeptidase family protein</fullName>
    </submittedName>
</protein>
<comment type="caution">
    <text evidence="10">The sequence shown here is derived from an EMBL/GenBank/DDBJ whole genome shotgun (WGS) entry which is preliminary data.</text>
</comment>
<gene>
    <name evidence="10" type="ORF">V0U79_03910</name>
</gene>
<reference evidence="10 11" key="1">
    <citation type="submission" date="2024-01" db="EMBL/GenBank/DDBJ databases">
        <title>Hyphobacterium bacterium isolated from marine sediment.</title>
        <authorList>
            <person name="Zhao S."/>
        </authorList>
    </citation>
    <scope>NUCLEOTIDE SEQUENCE [LARGE SCALE GENOMIC DNA]</scope>
    <source>
        <strain evidence="11">HN65</strain>
    </source>
</reference>
<dbReference type="InterPro" id="IPR002477">
    <property type="entry name" value="Peptidoglycan-bd-like"/>
</dbReference>
<organism evidence="10 11">
    <name type="scientific">Hyphobacterium lacteum</name>
    <dbReference type="NCBI Taxonomy" id="3116575"/>
    <lineage>
        <taxon>Bacteria</taxon>
        <taxon>Pseudomonadati</taxon>
        <taxon>Pseudomonadota</taxon>
        <taxon>Alphaproteobacteria</taxon>
        <taxon>Maricaulales</taxon>
        <taxon>Maricaulaceae</taxon>
        <taxon>Hyphobacterium</taxon>
    </lineage>
</organism>
<dbReference type="Pfam" id="PF03734">
    <property type="entry name" value="YkuD"/>
    <property type="match status" value="1"/>
</dbReference>
<dbReference type="RefSeq" id="WP_330198160.1">
    <property type="nucleotide sequence ID" value="NZ_JAZDRP010000002.1"/>
</dbReference>
<dbReference type="InterPro" id="IPR038063">
    <property type="entry name" value="Transpep_catalytic_dom"/>
</dbReference>
<evidence type="ECO:0000256" key="4">
    <source>
        <dbReference type="ARBA" id="ARBA00022960"/>
    </source>
</evidence>
<keyword evidence="8" id="KW-0732">Signal</keyword>
<evidence type="ECO:0000256" key="8">
    <source>
        <dbReference type="SAM" id="SignalP"/>
    </source>
</evidence>
<dbReference type="InterPro" id="IPR036365">
    <property type="entry name" value="PGBD-like_sf"/>
</dbReference>
<evidence type="ECO:0000313" key="10">
    <source>
        <dbReference type="EMBL" id="MEE2525498.1"/>
    </source>
</evidence>
<dbReference type="Proteomes" id="UP001354971">
    <property type="component" value="Unassembled WGS sequence"/>
</dbReference>
<feature type="chain" id="PRO_5045491143" evidence="8">
    <location>
        <begin position="21"/>
        <end position="533"/>
    </location>
</feature>
<dbReference type="PROSITE" id="PS52029">
    <property type="entry name" value="LD_TPASE"/>
    <property type="match status" value="1"/>
</dbReference>
<comment type="pathway">
    <text evidence="1 7">Cell wall biogenesis; peptidoglycan biosynthesis.</text>
</comment>
<evidence type="ECO:0000256" key="6">
    <source>
        <dbReference type="ARBA" id="ARBA00023316"/>
    </source>
</evidence>
<dbReference type="PANTHER" id="PTHR41533">
    <property type="entry name" value="L,D-TRANSPEPTIDASE HI_1667-RELATED"/>
    <property type="match status" value="1"/>
</dbReference>
<accession>A0ABU7LNK0</accession>
<dbReference type="Pfam" id="PF20142">
    <property type="entry name" value="Scaffold"/>
    <property type="match status" value="1"/>
</dbReference>
<keyword evidence="4 7" id="KW-0133">Cell shape</keyword>
<evidence type="ECO:0000256" key="7">
    <source>
        <dbReference type="PROSITE-ProRule" id="PRU01373"/>
    </source>
</evidence>
<keyword evidence="3" id="KW-0808">Transferase</keyword>
<dbReference type="InterPro" id="IPR036366">
    <property type="entry name" value="PGBDSf"/>
</dbReference>
<proteinExistence type="inferred from homology"/>
<evidence type="ECO:0000256" key="2">
    <source>
        <dbReference type="ARBA" id="ARBA00005992"/>
    </source>
</evidence>
<evidence type="ECO:0000259" key="9">
    <source>
        <dbReference type="PROSITE" id="PS52029"/>
    </source>
</evidence>
<feature type="domain" description="L,D-TPase catalytic" evidence="9">
    <location>
        <begin position="270"/>
        <end position="460"/>
    </location>
</feature>
<sequence length="533" mass="60132">MFRFLLIFLMLSVPLPLVHAQSASWTGPDRSGALESLLAEVQAAESHGLHSADYFVDQLEAIDPEIPDPASDAFAEQVFRAFGEDLLNGRLDPLLLDEHWPFPPQAVDMDRLVEWALETGESDIILEMLAPRSPDYLMLRLELARWRHQDDRDWLPILHEGDPLEAGDNGPVVQAVRARLVRLGWLASDSPVVPLAETPASFEGLEAEPDFDRDMEDAIRRMQTSARLTPDGLIGPATLAWLNRTPSDRIDTLRVNLERLRWMPDDLGPVHIAVNVPDFTLQVVENGHIVQRHNVIVGRESRPSPVLTARMAYMIVNPWWETPPSLAVRDELPLFRRDPGAVDRLGFQILDRSGNEVDPSTINWSEVSARNFPYRLRQRPGPLNALGVVKFIFPNPHSTFLHDTPGRHRFAEMPRALSSGCVRVQDAPQLAEWVVRFAAADPDRPSVDTLIEAGNEVRINFSSEIRVHFLYFTAFSEGGSSVRFVRDLYQRDHTVIEALNAPRPNPEFRRPWPEPGHVVFRRDGDGYATECSG</sequence>
<evidence type="ECO:0000256" key="5">
    <source>
        <dbReference type="ARBA" id="ARBA00022984"/>
    </source>
</evidence>
<evidence type="ECO:0000313" key="11">
    <source>
        <dbReference type="Proteomes" id="UP001354971"/>
    </source>
</evidence>
<dbReference type="InterPro" id="IPR045380">
    <property type="entry name" value="LD_TPept_scaffold_dom"/>
</dbReference>
<comment type="similarity">
    <text evidence="2">Belongs to the YkuD family.</text>
</comment>
<keyword evidence="11" id="KW-1185">Reference proteome</keyword>
<dbReference type="Gene3D" id="2.40.440.10">
    <property type="entry name" value="L,D-transpeptidase catalytic domain-like"/>
    <property type="match status" value="1"/>
</dbReference>
<evidence type="ECO:0000256" key="1">
    <source>
        <dbReference type="ARBA" id="ARBA00004752"/>
    </source>
</evidence>
<dbReference type="InterPro" id="IPR005490">
    <property type="entry name" value="LD_TPept_cat_dom"/>
</dbReference>
<feature type="active site" description="Proton donor/acceptor" evidence="7">
    <location>
        <position position="402"/>
    </location>
</feature>
<dbReference type="Gene3D" id="1.10.101.10">
    <property type="entry name" value="PGBD-like superfamily/PGBD"/>
    <property type="match status" value="1"/>
</dbReference>
<dbReference type="SUPFAM" id="SSF47090">
    <property type="entry name" value="PGBD-like"/>
    <property type="match status" value="1"/>
</dbReference>
<name>A0ABU7LNK0_9PROT</name>
<dbReference type="InterPro" id="IPR052905">
    <property type="entry name" value="LD-transpeptidase_YkuD-like"/>
</dbReference>
<dbReference type="EMBL" id="JAZDRP010000002">
    <property type="protein sequence ID" value="MEE2525498.1"/>
    <property type="molecule type" value="Genomic_DNA"/>
</dbReference>
<dbReference type="SUPFAM" id="SSF141523">
    <property type="entry name" value="L,D-transpeptidase catalytic domain-like"/>
    <property type="match status" value="1"/>
</dbReference>
<dbReference type="Pfam" id="PF01471">
    <property type="entry name" value="PG_binding_1"/>
    <property type="match status" value="1"/>
</dbReference>
<dbReference type="CDD" id="cd16913">
    <property type="entry name" value="YkuD_like"/>
    <property type="match status" value="1"/>
</dbReference>
<dbReference type="PANTHER" id="PTHR41533:SF2">
    <property type="entry name" value="BLR7131 PROTEIN"/>
    <property type="match status" value="1"/>
</dbReference>
<feature type="active site" description="Nucleophile" evidence="7">
    <location>
        <position position="421"/>
    </location>
</feature>
<keyword evidence="5 7" id="KW-0573">Peptidoglycan synthesis</keyword>
<feature type="signal peptide" evidence="8">
    <location>
        <begin position="1"/>
        <end position="20"/>
    </location>
</feature>